<evidence type="ECO:0000256" key="6">
    <source>
        <dbReference type="ARBA" id="ARBA00023014"/>
    </source>
</evidence>
<evidence type="ECO:0000256" key="7">
    <source>
        <dbReference type="SAM" id="MobiDB-lite"/>
    </source>
</evidence>
<evidence type="ECO:0000313" key="11">
    <source>
        <dbReference type="Proteomes" id="UP000325333"/>
    </source>
</evidence>
<keyword evidence="3" id="KW-0949">S-adenosyl-L-methionine</keyword>
<dbReference type="Pfam" id="PF04055">
    <property type="entry name" value="Radical_SAM"/>
    <property type="match status" value="1"/>
</dbReference>
<evidence type="ECO:0000256" key="5">
    <source>
        <dbReference type="ARBA" id="ARBA00023004"/>
    </source>
</evidence>
<dbReference type="InterPro" id="IPR013785">
    <property type="entry name" value="Aldolase_TIM"/>
</dbReference>
<evidence type="ECO:0000256" key="2">
    <source>
        <dbReference type="ARBA" id="ARBA00022485"/>
    </source>
</evidence>
<dbReference type="AlphaFoldDB" id="A0A5B0KMQ4"/>
<evidence type="ECO:0000259" key="8">
    <source>
        <dbReference type="PROSITE" id="PS51918"/>
    </source>
</evidence>
<reference evidence="9 11" key="1">
    <citation type="submission" date="2019-07" db="EMBL/GenBank/DDBJ databases">
        <title>Genome sequencing of the stress-tolerant strain Azospirillum brasilense Az19.</title>
        <authorList>
            <person name="Maroniche G.A."/>
            <person name="Garcia J.E."/>
            <person name="Pagnussat L."/>
            <person name="Amenta M."/>
            <person name="Creus C.M."/>
        </authorList>
    </citation>
    <scope>NUCLEOTIDE SEQUENCE [LARGE SCALE GENOMIC DNA]</scope>
    <source>
        <strain evidence="9 11">Az19</strain>
    </source>
</reference>
<keyword evidence="12" id="KW-1185">Reference proteome</keyword>
<evidence type="ECO:0000313" key="10">
    <source>
        <dbReference type="EMBL" id="MFL7902617.1"/>
    </source>
</evidence>
<dbReference type="InterPro" id="IPR050377">
    <property type="entry name" value="Radical_SAM_PqqE_MftC-like"/>
</dbReference>
<protein>
    <submittedName>
        <fullName evidence="10">Radical SAM/SPASM domain-containing protein</fullName>
    </submittedName>
</protein>
<dbReference type="PROSITE" id="PS51918">
    <property type="entry name" value="RADICAL_SAM"/>
    <property type="match status" value="1"/>
</dbReference>
<dbReference type="PANTHER" id="PTHR11228">
    <property type="entry name" value="RADICAL SAM DOMAIN PROTEIN"/>
    <property type="match status" value="1"/>
</dbReference>
<keyword evidence="2" id="KW-0004">4Fe-4S</keyword>
<dbReference type="InterPro" id="IPR058240">
    <property type="entry name" value="rSAM_sf"/>
</dbReference>
<dbReference type="CDD" id="cd01335">
    <property type="entry name" value="Radical_SAM"/>
    <property type="match status" value="1"/>
</dbReference>
<dbReference type="InterPro" id="IPR034391">
    <property type="entry name" value="AdoMet-like_SPASM_containing"/>
</dbReference>
<gene>
    <name evidence="10" type="ORF">ACJ41P_15905</name>
    <name evidence="9" type="ORF">FH063_002192</name>
</gene>
<feature type="domain" description="Radical SAM core" evidence="8">
    <location>
        <begin position="44"/>
        <end position="251"/>
    </location>
</feature>
<proteinExistence type="predicted"/>
<evidence type="ECO:0000256" key="1">
    <source>
        <dbReference type="ARBA" id="ARBA00001966"/>
    </source>
</evidence>
<comment type="caution">
    <text evidence="9">The sequence shown here is derived from an EMBL/GenBank/DDBJ whole genome shotgun (WGS) entry which is preliminary data.</text>
</comment>
<dbReference type="RefSeq" id="WP_149650785.1">
    <property type="nucleotide sequence ID" value="NZ_JBJLSN010000021.1"/>
</dbReference>
<dbReference type="GO" id="GO:0051536">
    <property type="term" value="F:iron-sulfur cluster binding"/>
    <property type="evidence" value="ECO:0007669"/>
    <property type="project" value="UniProtKB-KW"/>
</dbReference>
<comment type="cofactor">
    <cofactor evidence="1">
        <name>[4Fe-4S] cluster</name>
        <dbReference type="ChEBI" id="CHEBI:49883"/>
    </cofactor>
</comment>
<dbReference type="GO" id="GO:0003824">
    <property type="term" value="F:catalytic activity"/>
    <property type="evidence" value="ECO:0007669"/>
    <property type="project" value="InterPro"/>
</dbReference>
<keyword evidence="5" id="KW-0408">Iron</keyword>
<dbReference type="EMBL" id="JBJLSN010000021">
    <property type="protein sequence ID" value="MFL7902617.1"/>
    <property type="molecule type" value="Genomic_DNA"/>
</dbReference>
<dbReference type="SFLD" id="SFLDG01387">
    <property type="entry name" value="BtrN-like_SPASM_domain_contain"/>
    <property type="match status" value="1"/>
</dbReference>
<keyword evidence="4" id="KW-0479">Metal-binding</keyword>
<keyword evidence="6" id="KW-0411">Iron-sulfur</keyword>
<dbReference type="SFLD" id="SFLDG01067">
    <property type="entry name" value="SPASM/twitch_domain_containing"/>
    <property type="match status" value="1"/>
</dbReference>
<dbReference type="Gene3D" id="3.20.20.70">
    <property type="entry name" value="Aldolase class I"/>
    <property type="match status" value="1"/>
</dbReference>
<dbReference type="InterPro" id="IPR023885">
    <property type="entry name" value="4Fe4S-binding_SPASM_dom"/>
</dbReference>
<organism evidence="9 11">
    <name type="scientific">Azospirillum argentinense</name>
    <dbReference type="NCBI Taxonomy" id="2970906"/>
    <lineage>
        <taxon>Bacteria</taxon>
        <taxon>Pseudomonadati</taxon>
        <taxon>Pseudomonadota</taxon>
        <taxon>Alphaproteobacteria</taxon>
        <taxon>Rhodospirillales</taxon>
        <taxon>Azospirillaceae</taxon>
        <taxon>Azospirillum</taxon>
    </lineage>
</organism>
<dbReference type="Pfam" id="PF13186">
    <property type="entry name" value="SPASM"/>
    <property type="match status" value="1"/>
</dbReference>
<evidence type="ECO:0000313" key="9">
    <source>
        <dbReference type="EMBL" id="KAA1053957.1"/>
    </source>
</evidence>
<reference evidence="10 12" key="2">
    <citation type="submission" date="2024-11" db="EMBL/GenBank/DDBJ databases">
        <title>Draft genome sequences of two bacteria associated to sugarcane roots in Colombia.</title>
        <authorList>
            <person name="Pardo-Diaz S."/>
            <person name="Masmela-Mendoza J."/>
            <person name="Delgadillo-Duran P."/>
            <person name="Bautista E.J."/>
            <person name="Rojas-Tapias D.F."/>
        </authorList>
    </citation>
    <scope>NUCLEOTIDE SEQUENCE [LARGE SCALE GENOMIC DNA]</scope>
    <source>
        <strain evidence="10 12">Ap18</strain>
    </source>
</reference>
<evidence type="ECO:0000256" key="3">
    <source>
        <dbReference type="ARBA" id="ARBA00022691"/>
    </source>
</evidence>
<name>A0A5B0KMQ4_9PROT</name>
<dbReference type="SUPFAM" id="SSF102114">
    <property type="entry name" value="Radical SAM enzymes"/>
    <property type="match status" value="1"/>
</dbReference>
<dbReference type="CDD" id="cd21109">
    <property type="entry name" value="SPASM"/>
    <property type="match status" value="1"/>
</dbReference>
<sequence length="359" mass="39996">MTTDNAPVAEFPKNTSNISGTSIAERRKRQYFDAGEDGLLTSAPPFPKKVMLELSNGCNHACIFCANPHMQRQVGRMEPDLALRLIAEAREAGAEEIGFYTTGEPFVHRDLARFTAEASRLGYRYIFMNTNGALATPERAKPVLDAGVNSIKFSINAGSRETYRSVHGKDDFDAVMANLEFVSHYRAEKSLPLWLAVSMVVTRPVADEVESLRTRVMPFVDEFITFECGSQVSQMSAAEQLLAVGKDNPRQQAVCSQPFTVLYLTQEGYLDLCCIDYHNYLAVVDARTRPLKDAWLAPEFQEIRLRHLSGALAGTLCGTCWQGCREPATPLLPEIATVIDKKAFDDHVEALIRRRLPDL</sequence>
<dbReference type="GO" id="GO:0046872">
    <property type="term" value="F:metal ion binding"/>
    <property type="evidence" value="ECO:0007669"/>
    <property type="project" value="UniProtKB-KW"/>
</dbReference>
<dbReference type="Proteomes" id="UP000325333">
    <property type="component" value="Unassembled WGS sequence"/>
</dbReference>
<dbReference type="PANTHER" id="PTHR11228:SF7">
    <property type="entry name" value="PQQA PEPTIDE CYCLASE"/>
    <property type="match status" value="1"/>
</dbReference>
<evidence type="ECO:0000313" key="12">
    <source>
        <dbReference type="Proteomes" id="UP001628281"/>
    </source>
</evidence>
<evidence type="ECO:0000256" key="4">
    <source>
        <dbReference type="ARBA" id="ARBA00022723"/>
    </source>
</evidence>
<feature type="compositionally biased region" description="Polar residues" evidence="7">
    <location>
        <begin position="13"/>
        <end position="22"/>
    </location>
</feature>
<dbReference type="InterPro" id="IPR007197">
    <property type="entry name" value="rSAM"/>
</dbReference>
<feature type="region of interest" description="Disordered" evidence="7">
    <location>
        <begin position="1"/>
        <end position="22"/>
    </location>
</feature>
<accession>A0A5B0KMQ4</accession>
<dbReference type="SFLD" id="SFLDS00029">
    <property type="entry name" value="Radical_SAM"/>
    <property type="match status" value="1"/>
</dbReference>
<dbReference type="EMBL" id="VEWN01000012">
    <property type="protein sequence ID" value="KAA1053957.1"/>
    <property type="molecule type" value="Genomic_DNA"/>
</dbReference>
<dbReference type="Proteomes" id="UP001628281">
    <property type="component" value="Unassembled WGS sequence"/>
</dbReference>